<accession>A0A8X6LGN9</accession>
<dbReference type="Proteomes" id="UP000887116">
    <property type="component" value="Unassembled WGS sequence"/>
</dbReference>
<protein>
    <submittedName>
        <fullName evidence="1">Uncharacterized protein</fullName>
    </submittedName>
</protein>
<keyword evidence="2" id="KW-1185">Reference proteome</keyword>
<name>A0A8X6LGN9_TRICU</name>
<reference evidence="1" key="1">
    <citation type="submission" date="2020-07" db="EMBL/GenBank/DDBJ databases">
        <title>Multicomponent nature underlies the extraordinary mechanical properties of spider dragline silk.</title>
        <authorList>
            <person name="Kono N."/>
            <person name="Nakamura H."/>
            <person name="Mori M."/>
            <person name="Yoshida Y."/>
            <person name="Ohtoshi R."/>
            <person name="Malay A.D."/>
            <person name="Moran D.A.P."/>
            <person name="Tomita M."/>
            <person name="Numata K."/>
            <person name="Arakawa K."/>
        </authorList>
    </citation>
    <scope>NUCLEOTIDE SEQUENCE</scope>
</reference>
<proteinExistence type="predicted"/>
<dbReference type="AlphaFoldDB" id="A0A8X6LGN9"/>
<organism evidence="1 2">
    <name type="scientific">Trichonephila clavata</name>
    <name type="common">Joro spider</name>
    <name type="synonym">Nephila clavata</name>
    <dbReference type="NCBI Taxonomy" id="2740835"/>
    <lineage>
        <taxon>Eukaryota</taxon>
        <taxon>Metazoa</taxon>
        <taxon>Ecdysozoa</taxon>
        <taxon>Arthropoda</taxon>
        <taxon>Chelicerata</taxon>
        <taxon>Arachnida</taxon>
        <taxon>Araneae</taxon>
        <taxon>Araneomorphae</taxon>
        <taxon>Entelegynae</taxon>
        <taxon>Araneoidea</taxon>
        <taxon>Nephilidae</taxon>
        <taxon>Trichonephila</taxon>
    </lineage>
</organism>
<evidence type="ECO:0000313" key="2">
    <source>
        <dbReference type="Proteomes" id="UP000887116"/>
    </source>
</evidence>
<sequence>MTVSPKVQKLQNIRRYLLKSFGYGRYIVAVSTLQDQRTVSPRCIQKIGGHAQSKNFVLLLKQPRAVLTEWDYMVGWA</sequence>
<dbReference type="EMBL" id="BMAO01036049">
    <property type="protein sequence ID" value="GFR07732.1"/>
    <property type="molecule type" value="Genomic_DNA"/>
</dbReference>
<evidence type="ECO:0000313" key="1">
    <source>
        <dbReference type="EMBL" id="GFR07732.1"/>
    </source>
</evidence>
<comment type="caution">
    <text evidence="1">The sequence shown here is derived from an EMBL/GenBank/DDBJ whole genome shotgun (WGS) entry which is preliminary data.</text>
</comment>
<gene>
    <name evidence="1" type="ORF">TNCT_537651</name>
</gene>